<dbReference type="InterPro" id="IPR015500">
    <property type="entry name" value="Peptidase_S8_subtilisin-rel"/>
</dbReference>
<sequence>MDCTEAVYSEDYFDFINTLSREVNMRNGDEILCSQPLDNGFEALFYPREVVENGDFNIARLTYIGVPKCYALMDTSALEGTGILTMQNFPTLPLKGNGVLMGFIDTGIDYQNPVFQSENGTTRILRIWDQTVRTGTQPEGFLYGSEYTAEDINYAIRSEDSYSIVPSRDTNGHGTFLAGVAAGSEIQRRDFIGAAPLADIAVVKLKEAKQYLRDFYHIKEGAVAYQENDIMAGIAYLHNLAYTLSKPLVLCLGLGTNSGGHGGTSALSMLLSYVAAKRMRAVVVAAGNEANARRHYLGNLAPLQEYEDVEISVGDNIGGFTAELLTNSPEVVSVAVQSPTGESQPLIPARQGSSEEYRFLLEGTTVSISYSLGEFTRERELIFLRFTNPSKGIWRLRVYPENYVTSRYHIWLPVTEFVQGDIFFLRSNPETTITGPASAYAPISVGGFNASDDSLYLDSGRGYNIDNQVKPDFLAPAVEVFGPDLTGNFTRRTGTSAAAAVTAGAAAQLLEWGVVRGNSSDMNNALIKNYLLVGTDKTPGRVYPNPEEGYGRLNVYKAFTNMRRTT</sequence>
<dbReference type="InterPro" id="IPR034045">
    <property type="entry name" value="Pep_S8_CspA-like"/>
</dbReference>
<gene>
    <name evidence="7" type="ORF">WMO43_03485</name>
</gene>
<keyword evidence="8" id="KW-1185">Reference proteome</keyword>
<feature type="active site" description="Charge relay system" evidence="5">
    <location>
        <position position="105"/>
    </location>
</feature>
<dbReference type="Pfam" id="PF00082">
    <property type="entry name" value="Peptidase_S8"/>
    <property type="match status" value="2"/>
</dbReference>
<evidence type="ECO:0000256" key="3">
    <source>
        <dbReference type="ARBA" id="ARBA00022801"/>
    </source>
</evidence>
<dbReference type="RefSeq" id="WP_353529965.1">
    <property type="nucleotide sequence ID" value="NZ_JBBMEX010000002.1"/>
</dbReference>
<dbReference type="SUPFAM" id="SSF52743">
    <property type="entry name" value="Subtilisin-like"/>
    <property type="match status" value="1"/>
</dbReference>
<evidence type="ECO:0000256" key="2">
    <source>
        <dbReference type="ARBA" id="ARBA00022670"/>
    </source>
</evidence>
<dbReference type="InterPro" id="IPR000209">
    <property type="entry name" value="Peptidase_S8/S53_dom"/>
</dbReference>
<proteinExistence type="inferred from homology"/>
<reference evidence="7 8" key="1">
    <citation type="submission" date="2024-03" db="EMBL/GenBank/DDBJ databases">
        <title>Human intestinal bacterial collection.</title>
        <authorList>
            <person name="Pauvert C."/>
            <person name="Hitch T.C.A."/>
            <person name="Clavel T."/>
        </authorList>
    </citation>
    <scope>NUCLEOTIDE SEQUENCE [LARGE SCALE GENOMIC DNA]</scope>
    <source>
        <strain evidence="7 8">CLA-AA-H185</strain>
    </source>
</reference>
<dbReference type="Gene3D" id="3.40.50.200">
    <property type="entry name" value="Peptidase S8/S53 domain"/>
    <property type="match status" value="1"/>
</dbReference>
<dbReference type="InterPro" id="IPR050131">
    <property type="entry name" value="Peptidase_S8_subtilisin-like"/>
</dbReference>
<dbReference type="Proteomes" id="UP001454489">
    <property type="component" value="Unassembled WGS sequence"/>
</dbReference>
<evidence type="ECO:0000256" key="5">
    <source>
        <dbReference type="PROSITE-ProRule" id="PRU01240"/>
    </source>
</evidence>
<feature type="domain" description="Peptidase S8/S53" evidence="6">
    <location>
        <begin position="96"/>
        <end position="290"/>
    </location>
</feature>
<accession>A0ABV1HB80</accession>
<evidence type="ECO:0000259" key="6">
    <source>
        <dbReference type="Pfam" id="PF00082"/>
    </source>
</evidence>
<protein>
    <submittedName>
        <fullName evidence="7">S8 family peptidase</fullName>
        <ecNumber evidence="7">3.4.-.-</ecNumber>
    </submittedName>
</protein>
<keyword evidence="2 5" id="KW-0645">Protease</keyword>
<comment type="caution">
    <text evidence="7">The sequence shown here is derived from an EMBL/GenBank/DDBJ whole genome shotgun (WGS) entry which is preliminary data.</text>
</comment>
<organism evidence="7 8">
    <name type="scientific">Maccoyibacter intestinihominis</name>
    <dbReference type="NCBI Taxonomy" id="3133499"/>
    <lineage>
        <taxon>Bacteria</taxon>
        <taxon>Bacillati</taxon>
        <taxon>Bacillota</taxon>
        <taxon>Clostridia</taxon>
        <taxon>Lachnospirales</taxon>
        <taxon>Lachnospiraceae</taxon>
        <taxon>Maccoyibacter</taxon>
    </lineage>
</organism>
<dbReference type="PANTHER" id="PTHR43806:SF11">
    <property type="entry name" value="CEREVISIN-RELATED"/>
    <property type="match status" value="1"/>
</dbReference>
<evidence type="ECO:0000256" key="4">
    <source>
        <dbReference type="ARBA" id="ARBA00022825"/>
    </source>
</evidence>
<dbReference type="PANTHER" id="PTHR43806">
    <property type="entry name" value="PEPTIDASE S8"/>
    <property type="match status" value="1"/>
</dbReference>
<keyword evidence="4 5" id="KW-0720">Serine protease</keyword>
<dbReference type="PRINTS" id="PR00723">
    <property type="entry name" value="SUBTILISIN"/>
</dbReference>
<dbReference type="InterPro" id="IPR036852">
    <property type="entry name" value="Peptidase_S8/S53_dom_sf"/>
</dbReference>
<name>A0ABV1HB80_9FIRM</name>
<dbReference type="Gene3D" id="2.60.120.1290">
    <property type="match status" value="1"/>
</dbReference>
<dbReference type="InterPro" id="IPR017310">
    <property type="entry name" value="Pept_S8A_subtilisin_clostridia"/>
</dbReference>
<evidence type="ECO:0000313" key="8">
    <source>
        <dbReference type="Proteomes" id="UP001454489"/>
    </source>
</evidence>
<evidence type="ECO:0000313" key="7">
    <source>
        <dbReference type="EMBL" id="MEQ2556944.1"/>
    </source>
</evidence>
<evidence type="ECO:0000256" key="1">
    <source>
        <dbReference type="ARBA" id="ARBA00011073"/>
    </source>
</evidence>
<comment type="similarity">
    <text evidence="1 5">Belongs to the peptidase S8 family.</text>
</comment>
<dbReference type="PROSITE" id="PS51892">
    <property type="entry name" value="SUBTILASE"/>
    <property type="match status" value="1"/>
</dbReference>
<feature type="active site" description="Charge relay system" evidence="5">
    <location>
        <position position="173"/>
    </location>
</feature>
<dbReference type="GO" id="GO:0016787">
    <property type="term" value="F:hydrolase activity"/>
    <property type="evidence" value="ECO:0007669"/>
    <property type="project" value="UniProtKB-KW"/>
</dbReference>
<dbReference type="EC" id="3.4.-.-" evidence="7"/>
<feature type="domain" description="Peptidase S8/S53" evidence="6">
    <location>
        <begin position="428"/>
        <end position="530"/>
    </location>
</feature>
<dbReference type="EMBL" id="JBBMEX010000002">
    <property type="protein sequence ID" value="MEQ2556944.1"/>
    <property type="molecule type" value="Genomic_DNA"/>
</dbReference>
<feature type="active site" description="Charge relay system" evidence="5">
    <location>
        <position position="496"/>
    </location>
</feature>
<keyword evidence="3 5" id="KW-0378">Hydrolase</keyword>
<dbReference type="CDD" id="cd07478">
    <property type="entry name" value="Peptidases_S8_CspA-like"/>
    <property type="match status" value="1"/>
</dbReference>
<dbReference type="PIRSF" id="PIRSF037894">
    <property type="entry name" value="Subtilisin_rel_CspABC"/>
    <property type="match status" value="1"/>
</dbReference>